<organism evidence="1 2">
    <name type="scientific">Burkholderia vietnamiensis</name>
    <dbReference type="NCBI Taxonomy" id="60552"/>
    <lineage>
        <taxon>Bacteria</taxon>
        <taxon>Pseudomonadati</taxon>
        <taxon>Pseudomonadota</taxon>
        <taxon>Betaproteobacteria</taxon>
        <taxon>Burkholderiales</taxon>
        <taxon>Burkholderiaceae</taxon>
        <taxon>Burkholderia</taxon>
        <taxon>Burkholderia cepacia complex</taxon>
    </lineage>
</organism>
<accession>A0AAW7T2R0</accession>
<gene>
    <name evidence="1" type="ORF">QZM33_12940</name>
</gene>
<name>A0AAW7T2R0_BURVI</name>
<sequence>MATNPLVSQGTLNRVRCSVIVPAFTSLNITAPYMGKSFARLALEGDFTDQTGTGTGLVNSPAPYVPATITVGILRTQALSMAWRKQWESNSVLGQVKVNSDSAAFDAFTLYDTAIRHFDPNAFDGMDAVCMLVLRGSYPINNDLWSMM</sequence>
<dbReference type="AlphaFoldDB" id="A0AAW7T2R0"/>
<protein>
    <recommendedName>
        <fullName evidence="3">Bacteriophage protein</fullName>
    </recommendedName>
</protein>
<reference evidence="1" key="1">
    <citation type="submission" date="2023-07" db="EMBL/GenBank/DDBJ databases">
        <title>A collection of bacterial strains from the Burkholderia cepacia Research Laboratory and Repository.</title>
        <authorList>
            <person name="Lipuma J."/>
            <person name="Spilker T."/>
            <person name="Caverly L."/>
        </authorList>
    </citation>
    <scope>NUCLEOTIDE SEQUENCE</scope>
    <source>
        <strain evidence="1">AU44268</strain>
    </source>
</reference>
<evidence type="ECO:0000313" key="1">
    <source>
        <dbReference type="EMBL" id="MDN7795840.1"/>
    </source>
</evidence>
<comment type="caution">
    <text evidence="1">The sequence shown here is derived from an EMBL/GenBank/DDBJ whole genome shotgun (WGS) entry which is preliminary data.</text>
</comment>
<dbReference type="RefSeq" id="WP_301788489.1">
    <property type="nucleotide sequence ID" value="NZ_JAUJRV010000008.1"/>
</dbReference>
<dbReference type="Proteomes" id="UP001171620">
    <property type="component" value="Unassembled WGS sequence"/>
</dbReference>
<dbReference type="EMBL" id="JAUJRV010000008">
    <property type="protein sequence ID" value="MDN7795840.1"/>
    <property type="molecule type" value="Genomic_DNA"/>
</dbReference>
<evidence type="ECO:0000313" key="2">
    <source>
        <dbReference type="Proteomes" id="UP001171620"/>
    </source>
</evidence>
<proteinExistence type="predicted"/>
<evidence type="ECO:0008006" key="3">
    <source>
        <dbReference type="Google" id="ProtNLM"/>
    </source>
</evidence>